<dbReference type="InterPro" id="IPR037138">
    <property type="entry name" value="His_deacetylse_dom_sf"/>
</dbReference>
<dbReference type="InParanoid" id="A0A330LA18"/>
<dbReference type="RefSeq" id="WP_121989960.1">
    <property type="nucleotide sequence ID" value="NZ_OUNR01000017.1"/>
</dbReference>
<organism evidence="3 4">
    <name type="scientific">Nitrospira lenta</name>
    <dbReference type="NCBI Taxonomy" id="1436998"/>
    <lineage>
        <taxon>Bacteria</taxon>
        <taxon>Pseudomonadati</taxon>
        <taxon>Nitrospirota</taxon>
        <taxon>Nitrospiria</taxon>
        <taxon>Nitrospirales</taxon>
        <taxon>Nitrospiraceae</taxon>
        <taxon>Nitrospira</taxon>
    </lineage>
</organism>
<dbReference type="SUPFAM" id="SSF52768">
    <property type="entry name" value="Arginase/deacetylase"/>
    <property type="match status" value="1"/>
</dbReference>
<dbReference type="InterPro" id="IPR023801">
    <property type="entry name" value="His_deacetylse_dom"/>
</dbReference>
<dbReference type="Gene3D" id="3.40.800.20">
    <property type="entry name" value="Histone deacetylase domain"/>
    <property type="match status" value="1"/>
</dbReference>
<dbReference type="OrthoDB" id="9808367at2"/>
<dbReference type="InterPro" id="IPR023696">
    <property type="entry name" value="Ureohydrolase_dom_sf"/>
</dbReference>
<evidence type="ECO:0000313" key="3">
    <source>
        <dbReference type="EMBL" id="SPP65714.1"/>
    </source>
</evidence>
<evidence type="ECO:0000259" key="2">
    <source>
        <dbReference type="Pfam" id="PF00850"/>
    </source>
</evidence>
<evidence type="ECO:0000313" key="4">
    <source>
        <dbReference type="Proteomes" id="UP000248168"/>
    </source>
</evidence>
<feature type="domain" description="Histone deacetylase" evidence="2">
    <location>
        <begin position="21"/>
        <end position="311"/>
    </location>
</feature>
<dbReference type="EMBL" id="OUNR01000017">
    <property type="protein sequence ID" value="SPP65714.1"/>
    <property type="molecule type" value="Genomic_DNA"/>
</dbReference>
<evidence type="ECO:0000256" key="1">
    <source>
        <dbReference type="ARBA" id="ARBA00005947"/>
    </source>
</evidence>
<protein>
    <submittedName>
        <fullName evidence="3">Putative Deacetylase, histone deacetylase family</fullName>
    </submittedName>
</protein>
<dbReference type="CDD" id="cd09992">
    <property type="entry name" value="HDAC_classII"/>
    <property type="match status" value="1"/>
</dbReference>
<proteinExistence type="inferred from homology"/>
<dbReference type="PANTHER" id="PTHR10625:SF10">
    <property type="entry name" value="HISTONE DEACETYLASE HDAC1"/>
    <property type="match status" value="1"/>
</dbReference>
<dbReference type="InterPro" id="IPR000286">
    <property type="entry name" value="HDACs"/>
</dbReference>
<dbReference type="GO" id="GO:0004407">
    <property type="term" value="F:histone deacetylase activity"/>
    <property type="evidence" value="ECO:0007669"/>
    <property type="project" value="TreeGrafter"/>
</dbReference>
<keyword evidence="4" id="KW-1185">Reference proteome</keyword>
<dbReference type="AlphaFoldDB" id="A0A330LA18"/>
<dbReference type="PANTHER" id="PTHR10625">
    <property type="entry name" value="HISTONE DEACETYLASE HDAC1-RELATED"/>
    <property type="match status" value="1"/>
</dbReference>
<reference evidence="4" key="1">
    <citation type="submission" date="2018-04" db="EMBL/GenBank/DDBJ databases">
        <authorList>
            <person name="Lucker S."/>
            <person name="Sakoula D."/>
        </authorList>
    </citation>
    <scope>NUCLEOTIDE SEQUENCE [LARGE SCALE GENOMIC DNA]</scope>
</reference>
<dbReference type="Proteomes" id="UP000248168">
    <property type="component" value="Unassembled WGS sequence"/>
</dbReference>
<dbReference type="GO" id="GO:0040029">
    <property type="term" value="P:epigenetic regulation of gene expression"/>
    <property type="evidence" value="ECO:0007669"/>
    <property type="project" value="TreeGrafter"/>
</dbReference>
<sequence>MGKTGLVYDPRYLEHDMGLGHPESPNRLRAIMQQLEQSGTMAQLIRIEPRMAEDEWISLVHTEAYLASLKQHAPANGRVSLDPDTSMSPGSLTAAYLAAGGVLAGVDAMMAKQVDQVMCAVRPPGHHAEANRAMGFCLLNNVAIAARYAQKKHGLSRVLIVDWDVHHGNGTQHSFEADPSVLFFSTHQFPHYPGTGRESERGRGAGDGYTINVPMEAGAGDDEYRAIFHKVLVPAAEQFKPELVIISAGFDAHKDDPLAGMGLTEAGYAELTGIVAGIATRHAQGRILSSLEGGYNLTALAASVDAHVRGLLAV</sequence>
<dbReference type="PRINTS" id="PR01270">
    <property type="entry name" value="HDASUPER"/>
</dbReference>
<name>A0A330LA18_9BACT</name>
<dbReference type="Pfam" id="PF00850">
    <property type="entry name" value="Hist_deacetyl"/>
    <property type="match status" value="1"/>
</dbReference>
<gene>
    <name evidence="3" type="ORF">NITLEN_40187</name>
</gene>
<comment type="similarity">
    <text evidence="1">Belongs to the histone deacetylase family.</text>
</comment>
<accession>A0A330LA18</accession>